<name>A0A6M2AXV8_9GAMM</name>
<dbReference type="RefSeq" id="WP_165057090.1">
    <property type="nucleotide sequence ID" value="NZ_JAADJS010000001.1"/>
</dbReference>
<dbReference type="PANTHER" id="PTHR33420:SF31">
    <property type="entry name" value="TYPE 1 FIMBRIN D-MANNOSE SPECIFIC ADHESIN"/>
    <property type="match status" value="1"/>
</dbReference>
<dbReference type="Pfam" id="PF00419">
    <property type="entry name" value="Fimbrial"/>
    <property type="match status" value="1"/>
</dbReference>
<proteinExistence type="predicted"/>
<accession>A0A6M2AXV8</accession>
<dbReference type="SUPFAM" id="SSF49401">
    <property type="entry name" value="Bacterial adhesins"/>
    <property type="match status" value="1"/>
</dbReference>
<protein>
    <submittedName>
        <fullName evidence="5">Fimbrial protein</fullName>
    </submittedName>
</protein>
<dbReference type="PANTHER" id="PTHR33420">
    <property type="entry name" value="FIMBRIAL SUBUNIT ELFA-RELATED"/>
    <property type="match status" value="1"/>
</dbReference>
<feature type="domain" description="Fimbrial-type adhesion" evidence="4">
    <location>
        <begin position="221"/>
        <end position="366"/>
    </location>
</feature>
<keyword evidence="6" id="KW-1185">Reference proteome</keyword>
<dbReference type="InterPro" id="IPR050263">
    <property type="entry name" value="Bact_Fimbrial_Adh_Pro"/>
</dbReference>
<evidence type="ECO:0000256" key="1">
    <source>
        <dbReference type="ARBA" id="ARBA00004561"/>
    </source>
</evidence>
<gene>
    <name evidence="5" type="ORF">GW579_01340</name>
</gene>
<dbReference type="InterPro" id="IPR000259">
    <property type="entry name" value="Adhesion_dom_fimbrial"/>
</dbReference>
<dbReference type="InterPro" id="IPR008966">
    <property type="entry name" value="Adhesion_dom_sf"/>
</dbReference>
<evidence type="ECO:0000259" key="4">
    <source>
        <dbReference type="Pfam" id="PF00419"/>
    </source>
</evidence>
<dbReference type="GO" id="GO:0009289">
    <property type="term" value="C:pilus"/>
    <property type="evidence" value="ECO:0007669"/>
    <property type="project" value="UniProtKB-SubCell"/>
</dbReference>
<keyword evidence="3" id="KW-0281">Fimbrium</keyword>
<dbReference type="InterPro" id="IPR036937">
    <property type="entry name" value="Adhesion_dom_fimbrial_sf"/>
</dbReference>
<evidence type="ECO:0000313" key="5">
    <source>
        <dbReference type="EMBL" id="NGX85728.1"/>
    </source>
</evidence>
<dbReference type="AlphaFoldDB" id="A0A6M2AXV8"/>
<reference evidence="5 6" key="1">
    <citation type="submission" date="2020-01" db="EMBL/GenBank/DDBJ databases">
        <authorList>
            <person name="Lee S.D."/>
        </authorList>
    </citation>
    <scope>NUCLEOTIDE SEQUENCE [LARGE SCALE GENOMIC DNA]</scope>
    <source>
        <strain evidence="5 6">Lac-M11</strain>
    </source>
</reference>
<evidence type="ECO:0000256" key="2">
    <source>
        <dbReference type="ARBA" id="ARBA00022729"/>
    </source>
</evidence>
<evidence type="ECO:0000256" key="3">
    <source>
        <dbReference type="ARBA" id="ARBA00023263"/>
    </source>
</evidence>
<dbReference type="Proteomes" id="UP000476696">
    <property type="component" value="Unassembled WGS sequence"/>
</dbReference>
<organism evidence="5 6">
    <name type="scientific">Rahnella contaminans</name>
    <dbReference type="NCBI Taxonomy" id="2703882"/>
    <lineage>
        <taxon>Bacteria</taxon>
        <taxon>Pseudomonadati</taxon>
        <taxon>Pseudomonadota</taxon>
        <taxon>Gammaproteobacteria</taxon>
        <taxon>Enterobacterales</taxon>
        <taxon>Yersiniaceae</taxon>
        <taxon>Rahnella</taxon>
    </lineage>
</organism>
<dbReference type="Gene3D" id="2.60.40.1090">
    <property type="entry name" value="Fimbrial-type adhesion domain"/>
    <property type="match status" value="1"/>
</dbReference>
<sequence>MNNQHPEQSVERENVQMASEIIHPRISLWGKTCALVCFSLSVWAMSSTAQAASCQPTDGTKTYNFGMDYLLSDPAQNTAGMVKPDAFTWNLSGNYNVTCSCTGSYTGAYATAKVPDTGMVYSDGTLNYYAINDYLAVASKVYIAGQVNDFIATPFDGRSNLNTATSCDKYPYATGSRGSVSLYFRRPFVGVQNIPLTKIVDVYIATDATTQSPTPVSTVWMSGTVTVPQSCVINGGGVITVPFGDIMSGDISTKGEMAKNFTPKNVAFNVACTNISDGVQVSLSFQGTPDGNDPTALATTNSDVAVRLQDAAGKTVAPVSGFLPLNMDYTSQVGTSEINLYPFNTTGNMPDTGNFTATATIRAEIQ</sequence>
<evidence type="ECO:0000313" key="6">
    <source>
        <dbReference type="Proteomes" id="UP000476696"/>
    </source>
</evidence>
<dbReference type="GO" id="GO:0043709">
    <property type="term" value="P:cell adhesion involved in single-species biofilm formation"/>
    <property type="evidence" value="ECO:0007669"/>
    <property type="project" value="TreeGrafter"/>
</dbReference>
<comment type="subcellular location">
    <subcellularLocation>
        <location evidence="1">Fimbrium</location>
    </subcellularLocation>
</comment>
<comment type="caution">
    <text evidence="5">The sequence shown here is derived from an EMBL/GenBank/DDBJ whole genome shotgun (WGS) entry which is preliminary data.</text>
</comment>
<reference evidence="5 6" key="2">
    <citation type="submission" date="2020-03" db="EMBL/GenBank/DDBJ databases">
        <title>Rahnella aceri sp. nov., isoated from traditional Jeju Makgeolli.</title>
        <authorList>
            <person name="Kim I.S."/>
            <person name="Jeon D."/>
        </authorList>
    </citation>
    <scope>NUCLEOTIDE SEQUENCE [LARGE SCALE GENOMIC DNA]</scope>
    <source>
        <strain evidence="5 6">Lac-M11</strain>
    </source>
</reference>
<keyword evidence="2" id="KW-0732">Signal</keyword>
<dbReference type="EMBL" id="JAADJS010000001">
    <property type="protein sequence ID" value="NGX85728.1"/>
    <property type="molecule type" value="Genomic_DNA"/>
</dbReference>